<dbReference type="Pfam" id="PF00145">
    <property type="entry name" value="DNA_methylase"/>
    <property type="match status" value="1"/>
</dbReference>
<name>M5JS35_9HYPH</name>
<evidence type="ECO:0000256" key="2">
    <source>
        <dbReference type="ARBA" id="ARBA00022679"/>
    </source>
</evidence>
<keyword evidence="1 5" id="KW-0489">Methyltransferase</keyword>
<dbReference type="Gene3D" id="3.40.50.150">
    <property type="entry name" value="Vaccinia Virus protein VP39"/>
    <property type="match status" value="1"/>
</dbReference>
<sequence>MFAIVETVTFAQHAAYLAEVCSDLTRLGYKVEQVRLVKSNFGLPQQGDQFLLIGVRTNEAGTFVIPTLVNSIRRSVGEVLGPLLIKYDTPTDLLERKDSYSPQGLYNTWAKDWRRWYSDDKLLPVIPVSPPSKGSSTWKAMKKAGIDPESYAEAPPRVEEVDDNHFLPKLTVPAIACLQGFPDKWSFEAELSGNIDMIAEATPPVLARVMGLNIYQALTGTRVDLETAIREPLIDDERIGQPLPKRVSLTPKWYTASRALKAEKYMDREDELKTLNPDEVERALATYMEELVPMKRGKGAAFSKRERVAVARIAAATRLQRDRECFPTEASRPDPQDYTDL</sequence>
<evidence type="ECO:0000313" key="5">
    <source>
        <dbReference type="EMBL" id="ELT50875.1"/>
    </source>
</evidence>
<gene>
    <name evidence="5" type="ORF">D584_01995</name>
</gene>
<dbReference type="Proteomes" id="UP000011971">
    <property type="component" value="Unassembled WGS sequence"/>
</dbReference>
<dbReference type="InterPro" id="IPR029063">
    <property type="entry name" value="SAM-dependent_MTases_sf"/>
</dbReference>
<keyword evidence="3" id="KW-0680">Restriction system</keyword>
<comment type="catalytic activity">
    <reaction evidence="4">
        <text>a 2'-deoxycytidine in DNA + S-adenosyl-L-methionine = a 5-methyl-2'-deoxycytidine in DNA + S-adenosyl-L-homocysteine + H(+)</text>
        <dbReference type="Rhea" id="RHEA:13681"/>
        <dbReference type="Rhea" id="RHEA-COMP:11369"/>
        <dbReference type="Rhea" id="RHEA-COMP:11370"/>
        <dbReference type="ChEBI" id="CHEBI:15378"/>
        <dbReference type="ChEBI" id="CHEBI:57856"/>
        <dbReference type="ChEBI" id="CHEBI:59789"/>
        <dbReference type="ChEBI" id="CHEBI:85452"/>
        <dbReference type="ChEBI" id="CHEBI:85454"/>
        <dbReference type="EC" id="2.1.1.37"/>
    </reaction>
</comment>
<dbReference type="GO" id="GO:0003886">
    <property type="term" value="F:DNA (cytosine-5-)-methyltransferase activity"/>
    <property type="evidence" value="ECO:0007669"/>
    <property type="project" value="UniProtKB-EC"/>
</dbReference>
<dbReference type="PATRIC" id="fig|1234597.4.peg.411"/>
<keyword evidence="2" id="KW-0808">Transferase</keyword>
<dbReference type="GO" id="GO:0009307">
    <property type="term" value="P:DNA restriction-modification system"/>
    <property type="evidence" value="ECO:0007669"/>
    <property type="project" value="UniProtKB-KW"/>
</dbReference>
<evidence type="ECO:0000256" key="4">
    <source>
        <dbReference type="ARBA" id="ARBA00047422"/>
    </source>
</evidence>
<evidence type="ECO:0000313" key="6">
    <source>
        <dbReference type="Proteomes" id="UP000011971"/>
    </source>
</evidence>
<organism evidence="5 6">
    <name type="scientific">Brucella intermedia M86</name>
    <dbReference type="NCBI Taxonomy" id="1234597"/>
    <lineage>
        <taxon>Bacteria</taxon>
        <taxon>Pseudomonadati</taxon>
        <taxon>Pseudomonadota</taxon>
        <taxon>Alphaproteobacteria</taxon>
        <taxon>Hyphomicrobiales</taxon>
        <taxon>Brucellaceae</taxon>
        <taxon>Brucella/Ochrobactrum group</taxon>
        <taxon>Brucella</taxon>
    </lineage>
</organism>
<proteinExistence type="predicted"/>
<dbReference type="SUPFAM" id="SSF53335">
    <property type="entry name" value="S-adenosyl-L-methionine-dependent methyltransferases"/>
    <property type="match status" value="1"/>
</dbReference>
<dbReference type="EMBL" id="AOGE01000006">
    <property type="protein sequence ID" value="ELT50875.1"/>
    <property type="molecule type" value="Genomic_DNA"/>
</dbReference>
<comment type="caution">
    <text evidence="5">The sequence shown here is derived from an EMBL/GenBank/DDBJ whole genome shotgun (WGS) entry which is preliminary data.</text>
</comment>
<evidence type="ECO:0000256" key="1">
    <source>
        <dbReference type="ARBA" id="ARBA00022603"/>
    </source>
</evidence>
<dbReference type="AlphaFoldDB" id="M5JS35"/>
<reference evidence="5 6" key="1">
    <citation type="journal article" date="2013" name="Gut Pathog.">
        <title>Draft genome of Ochrobactrum intermedium strain M86 isolated from non-ulcer dyspeptic individual from India.</title>
        <authorList>
            <person name="Kulkarni G."/>
            <person name="Dhotre D."/>
            <person name="Dharne M."/>
            <person name="Shetty S."/>
            <person name="Chowdhury S."/>
            <person name="Misra V."/>
            <person name="Misra S."/>
            <person name="Patole M."/>
            <person name="Shouche Y."/>
        </authorList>
    </citation>
    <scope>NUCLEOTIDE SEQUENCE [LARGE SCALE GENOMIC DNA]</scope>
    <source>
        <strain evidence="5 6">M86</strain>
    </source>
</reference>
<accession>M5JS35</accession>
<dbReference type="InterPro" id="IPR001525">
    <property type="entry name" value="C5_MeTfrase"/>
</dbReference>
<dbReference type="GO" id="GO:0032259">
    <property type="term" value="P:methylation"/>
    <property type="evidence" value="ECO:0007669"/>
    <property type="project" value="UniProtKB-KW"/>
</dbReference>
<dbReference type="Gene3D" id="3.90.120.10">
    <property type="entry name" value="DNA Methylase, subunit A, domain 2"/>
    <property type="match status" value="1"/>
</dbReference>
<protein>
    <submittedName>
        <fullName evidence="5">Modification methylase</fullName>
    </submittedName>
</protein>
<evidence type="ECO:0000256" key="3">
    <source>
        <dbReference type="ARBA" id="ARBA00022747"/>
    </source>
</evidence>